<name>A0ACC0WYR5_9ROSI</name>
<evidence type="ECO:0000313" key="2">
    <source>
        <dbReference type="Proteomes" id="UP001163603"/>
    </source>
</evidence>
<keyword evidence="2" id="KW-1185">Reference proteome</keyword>
<dbReference type="EMBL" id="CM047750">
    <property type="protein sequence ID" value="KAJ0007282.1"/>
    <property type="molecule type" value="Genomic_DNA"/>
</dbReference>
<comment type="caution">
    <text evidence="1">The sequence shown here is derived from an EMBL/GenBank/DDBJ whole genome shotgun (WGS) entry which is preliminary data.</text>
</comment>
<accession>A0ACC0WYR5</accession>
<proteinExistence type="predicted"/>
<reference evidence="2" key="1">
    <citation type="journal article" date="2023" name="G3 (Bethesda)">
        <title>Genome assembly and association tests identify interacting loci associated with vigor, precocity, and sex in interspecific pistachio rootstocks.</title>
        <authorList>
            <person name="Palmer W."/>
            <person name="Jacygrad E."/>
            <person name="Sagayaradj S."/>
            <person name="Cavanaugh K."/>
            <person name="Han R."/>
            <person name="Bertier L."/>
            <person name="Beede B."/>
            <person name="Kafkas S."/>
            <person name="Golino D."/>
            <person name="Preece J."/>
            <person name="Michelmore R."/>
        </authorList>
    </citation>
    <scope>NUCLEOTIDE SEQUENCE [LARGE SCALE GENOMIC DNA]</scope>
</reference>
<evidence type="ECO:0000313" key="1">
    <source>
        <dbReference type="EMBL" id="KAJ0007282.1"/>
    </source>
</evidence>
<dbReference type="Proteomes" id="UP001163603">
    <property type="component" value="Chromosome 15"/>
</dbReference>
<organism evidence="1 2">
    <name type="scientific">Pistacia integerrima</name>
    <dbReference type="NCBI Taxonomy" id="434235"/>
    <lineage>
        <taxon>Eukaryota</taxon>
        <taxon>Viridiplantae</taxon>
        <taxon>Streptophyta</taxon>
        <taxon>Embryophyta</taxon>
        <taxon>Tracheophyta</taxon>
        <taxon>Spermatophyta</taxon>
        <taxon>Magnoliopsida</taxon>
        <taxon>eudicotyledons</taxon>
        <taxon>Gunneridae</taxon>
        <taxon>Pentapetalae</taxon>
        <taxon>rosids</taxon>
        <taxon>malvids</taxon>
        <taxon>Sapindales</taxon>
        <taxon>Anacardiaceae</taxon>
        <taxon>Pistacia</taxon>
    </lineage>
</organism>
<sequence length="71" mass="8630">MFWMNLCYSWLLQGGIILIRLSMLWPLFHNQRLLLNPHVCWAPINASKHFCKHFRDKFLVGIVNKYWLYPP</sequence>
<protein>
    <submittedName>
        <fullName evidence="1">Uncharacterized protein</fullName>
    </submittedName>
</protein>
<gene>
    <name evidence="1" type="ORF">Pint_28930</name>
</gene>